<dbReference type="Pfam" id="PF00989">
    <property type="entry name" value="PAS"/>
    <property type="match status" value="1"/>
</dbReference>
<evidence type="ECO:0000313" key="3">
    <source>
        <dbReference type="Proteomes" id="UP000214646"/>
    </source>
</evidence>
<dbReference type="SMART" id="SM00091">
    <property type="entry name" value="PAS"/>
    <property type="match status" value="1"/>
</dbReference>
<dbReference type="SUPFAM" id="SSF55785">
    <property type="entry name" value="PYP-like sensor domain (PAS domain)"/>
    <property type="match status" value="1"/>
</dbReference>
<evidence type="ECO:0000313" key="2">
    <source>
        <dbReference type="EMBL" id="OWK39174.1"/>
    </source>
</evidence>
<protein>
    <recommendedName>
        <fullName evidence="1">PAS domain-containing protein</fullName>
    </recommendedName>
</protein>
<dbReference type="SUPFAM" id="SSF52172">
    <property type="entry name" value="CheY-like"/>
    <property type="match status" value="1"/>
</dbReference>
<keyword evidence="3" id="KW-1185">Reference proteome</keyword>
<comment type="caution">
    <text evidence="2">The sequence shown here is derived from an EMBL/GenBank/DDBJ whole genome shotgun (WGS) entry which is preliminary data.</text>
</comment>
<dbReference type="NCBIfam" id="TIGR00229">
    <property type="entry name" value="sensory_box"/>
    <property type="match status" value="1"/>
</dbReference>
<dbReference type="Gene3D" id="3.40.50.2300">
    <property type="match status" value="1"/>
</dbReference>
<dbReference type="RefSeq" id="WP_143393554.1">
    <property type="nucleotide sequence ID" value="NZ_NIDE01000011.1"/>
</dbReference>
<dbReference type="InterPro" id="IPR000014">
    <property type="entry name" value="PAS"/>
</dbReference>
<dbReference type="EMBL" id="NIDE01000011">
    <property type="protein sequence ID" value="OWK39174.1"/>
    <property type="molecule type" value="Genomic_DNA"/>
</dbReference>
<organism evidence="2 3">
    <name type="scientific">Fimbriiglobus ruber</name>
    <dbReference type="NCBI Taxonomy" id="1908690"/>
    <lineage>
        <taxon>Bacteria</taxon>
        <taxon>Pseudomonadati</taxon>
        <taxon>Planctomycetota</taxon>
        <taxon>Planctomycetia</taxon>
        <taxon>Gemmatales</taxon>
        <taxon>Gemmataceae</taxon>
        <taxon>Fimbriiglobus</taxon>
    </lineage>
</organism>
<sequence length="305" mass="32544">MDSPEASTLPALLEYLPEAVIAFDTRDQIVAWNRAAEALYRIPATDALGQSVLLFVPHKGLRQFTRASEAVRRSGSWSGELLATTAAGDSTFTVEARWAVAGPAGIVVAVHTDATEQRRLADLARRADRWAAVRRVCAATIDSLVAAPADEAVAGVRENLHRFVTGADPETRAGIYRGTGDWVLVGTDEPVVRELIRAVLDAAGYNVIAVADRFAAARAIADHRDQFRAAVLGFGDDTVAAAREIHRILPLLPVVAPGVDPVELDSHLGPLATALACPFDPLELIRAVAEAVAVARLVEAEWEAV</sequence>
<dbReference type="InterPro" id="IPR013767">
    <property type="entry name" value="PAS_fold"/>
</dbReference>
<evidence type="ECO:0000259" key="1">
    <source>
        <dbReference type="PROSITE" id="PS50112"/>
    </source>
</evidence>
<dbReference type="InterPro" id="IPR011006">
    <property type="entry name" value="CheY-like_superfamily"/>
</dbReference>
<feature type="domain" description="PAS" evidence="1">
    <location>
        <begin position="5"/>
        <end position="54"/>
    </location>
</feature>
<reference evidence="3" key="1">
    <citation type="submission" date="2017-06" db="EMBL/GenBank/DDBJ databases">
        <title>Genome analysis of Fimbriiglobus ruber SP5, the first member of the order Planctomycetales with confirmed chitinolytic capability.</title>
        <authorList>
            <person name="Ravin N.V."/>
            <person name="Rakitin A.L."/>
            <person name="Ivanova A.A."/>
            <person name="Beletsky A.V."/>
            <person name="Kulichevskaya I.S."/>
            <person name="Mardanov A.V."/>
            <person name="Dedysh S.N."/>
        </authorList>
    </citation>
    <scope>NUCLEOTIDE SEQUENCE [LARGE SCALE GENOMIC DNA]</scope>
    <source>
        <strain evidence="3">SP5</strain>
    </source>
</reference>
<accession>A0A225DHL7</accession>
<dbReference type="Gene3D" id="3.30.450.20">
    <property type="entry name" value="PAS domain"/>
    <property type="match status" value="1"/>
</dbReference>
<dbReference type="PROSITE" id="PS50112">
    <property type="entry name" value="PAS"/>
    <property type="match status" value="1"/>
</dbReference>
<gene>
    <name evidence="2" type="ORF">FRUB_06256</name>
</gene>
<dbReference type="Proteomes" id="UP000214646">
    <property type="component" value="Unassembled WGS sequence"/>
</dbReference>
<dbReference type="AlphaFoldDB" id="A0A225DHL7"/>
<proteinExistence type="predicted"/>
<dbReference type="OrthoDB" id="5401121at2"/>
<name>A0A225DHL7_9BACT</name>
<dbReference type="InterPro" id="IPR035965">
    <property type="entry name" value="PAS-like_dom_sf"/>
</dbReference>
<dbReference type="GO" id="GO:0006355">
    <property type="term" value="P:regulation of DNA-templated transcription"/>
    <property type="evidence" value="ECO:0007669"/>
    <property type="project" value="InterPro"/>
</dbReference>
<dbReference type="CDD" id="cd00130">
    <property type="entry name" value="PAS"/>
    <property type="match status" value="1"/>
</dbReference>